<feature type="compositionally biased region" description="Basic and acidic residues" evidence="1">
    <location>
        <begin position="86"/>
        <end position="109"/>
    </location>
</feature>
<feature type="compositionally biased region" description="Acidic residues" evidence="1">
    <location>
        <begin position="73"/>
        <end position="85"/>
    </location>
</feature>
<dbReference type="Proteomes" id="UP001151760">
    <property type="component" value="Unassembled WGS sequence"/>
</dbReference>
<accession>A0ABQ4XVD8</accession>
<feature type="compositionally biased region" description="Acidic residues" evidence="1">
    <location>
        <begin position="110"/>
        <end position="122"/>
    </location>
</feature>
<organism evidence="2 3">
    <name type="scientific">Tanacetum coccineum</name>
    <dbReference type="NCBI Taxonomy" id="301880"/>
    <lineage>
        <taxon>Eukaryota</taxon>
        <taxon>Viridiplantae</taxon>
        <taxon>Streptophyta</taxon>
        <taxon>Embryophyta</taxon>
        <taxon>Tracheophyta</taxon>
        <taxon>Spermatophyta</taxon>
        <taxon>Magnoliopsida</taxon>
        <taxon>eudicotyledons</taxon>
        <taxon>Gunneridae</taxon>
        <taxon>Pentapetalae</taxon>
        <taxon>asterids</taxon>
        <taxon>campanulids</taxon>
        <taxon>Asterales</taxon>
        <taxon>Asteraceae</taxon>
        <taxon>Asteroideae</taxon>
        <taxon>Anthemideae</taxon>
        <taxon>Anthemidinae</taxon>
        <taxon>Tanacetum</taxon>
    </lineage>
</organism>
<feature type="compositionally biased region" description="Gly residues" evidence="1">
    <location>
        <begin position="62"/>
        <end position="72"/>
    </location>
</feature>
<gene>
    <name evidence="2" type="ORF">Tco_0683322</name>
</gene>
<protein>
    <submittedName>
        <fullName evidence="2">Uncharacterized protein</fullName>
    </submittedName>
</protein>
<keyword evidence="3" id="KW-1185">Reference proteome</keyword>
<evidence type="ECO:0000313" key="3">
    <source>
        <dbReference type="Proteomes" id="UP001151760"/>
    </source>
</evidence>
<proteinExistence type="predicted"/>
<feature type="region of interest" description="Disordered" evidence="1">
    <location>
        <begin position="62"/>
        <end position="122"/>
    </location>
</feature>
<name>A0ABQ4XVD8_9ASTR</name>
<reference evidence="2" key="2">
    <citation type="submission" date="2022-01" db="EMBL/GenBank/DDBJ databases">
        <authorList>
            <person name="Yamashiro T."/>
            <person name="Shiraishi A."/>
            <person name="Satake H."/>
            <person name="Nakayama K."/>
        </authorList>
    </citation>
    <scope>NUCLEOTIDE SEQUENCE</scope>
</reference>
<sequence length="122" mass="12512">MKTTMSTSFSLTLPTEYYSSLVGYNPKEATNDVNISVYGRRCLSRSQKLAYMSSPTDSICFGSGGTAVGGGDGDTDDGNDGEGDLDLLRAKDGKSGGGGGKDDEVKSDGGDDNDGISDESSG</sequence>
<comment type="caution">
    <text evidence="2">The sequence shown here is derived from an EMBL/GenBank/DDBJ whole genome shotgun (WGS) entry which is preliminary data.</text>
</comment>
<evidence type="ECO:0000256" key="1">
    <source>
        <dbReference type="SAM" id="MobiDB-lite"/>
    </source>
</evidence>
<dbReference type="EMBL" id="BQNB010009813">
    <property type="protein sequence ID" value="GJS68757.1"/>
    <property type="molecule type" value="Genomic_DNA"/>
</dbReference>
<evidence type="ECO:0000313" key="2">
    <source>
        <dbReference type="EMBL" id="GJS68757.1"/>
    </source>
</evidence>
<reference evidence="2" key="1">
    <citation type="journal article" date="2022" name="Int. J. Mol. Sci.">
        <title>Draft Genome of Tanacetum Coccineum: Genomic Comparison of Closely Related Tanacetum-Family Plants.</title>
        <authorList>
            <person name="Yamashiro T."/>
            <person name="Shiraishi A."/>
            <person name="Nakayama K."/>
            <person name="Satake H."/>
        </authorList>
    </citation>
    <scope>NUCLEOTIDE SEQUENCE</scope>
</reference>